<evidence type="ECO:0000259" key="2">
    <source>
        <dbReference type="Pfam" id="PF07734"/>
    </source>
</evidence>
<dbReference type="InterPro" id="IPR001810">
    <property type="entry name" value="F-box_dom"/>
</dbReference>
<accession>A0ABP0W7U8</accession>
<dbReference type="Proteomes" id="UP001497444">
    <property type="component" value="Chromosome 14"/>
</dbReference>
<proteinExistence type="predicted"/>
<evidence type="ECO:0000259" key="1">
    <source>
        <dbReference type="Pfam" id="PF00646"/>
    </source>
</evidence>
<dbReference type="SUPFAM" id="SSF81383">
    <property type="entry name" value="F-box domain"/>
    <property type="match status" value="1"/>
</dbReference>
<reference evidence="3" key="1">
    <citation type="submission" date="2024-02" db="EMBL/GenBank/DDBJ databases">
        <authorList>
            <consortium name="ELIXIR-Norway"/>
            <consortium name="Elixir Norway"/>
        </authorList>
    </citation>
    <scope>NUCLEOTIDE SEQUENCE</scope>
</reference>
<dbReference type="InterPro" id="IPR006527">
    <property type="entry name" value="F-box-assoc_dom_typ1"/>
</dbReference>
<keyword evidence="4" id="KW-1185">Reference proteome</keyword>
<sequence length="685" mass="78346">MNLEPGSCNCKEEETGSCILGKQTEEKIHWKENRIKTVKQMCCFRKEEMQYNKELKKNSEPCKGDTEPITDGIKERGKHAQKVCHCNKEEVGCSITSKRQHKTLVTWEDQEVKPANMTEEVNSEEVKHENCLKMYEEEVASSLLHGNIYAFQKSEIQPTHLIDDEKQKQNSEQIGFFKNEIAILSMALENEEEIRDDGTQLTNLIVEESGRNIEQVCSLKEESAAVVVGSSLPMEKEFQNSEDIEIQSTIQQQIMATRSRSTMIPSTSSSSWDTIPPDLMNRVLSCLPFPTIFQLRCVCKYWDTRLECPYFLQTREELCCSWGSYFPVVYITQYQGRKWRRYSSAYAFDASLNMWQQLPPLLFMPDSQTLEFIAGAGGCLLCCKERDHMDTSLIVCNPVTKSWRQVPPPPSSTDVDDDEASSKLLRRRTYTVIFLVQNDETRTYKIILAGLGNVSHCSYRITKVYDSRSDAWTTTGQLPPALEFKYRSGAFSTGVLYWWANEYDPSSSRRNFTWDILVAYDVEQEVWNIIPQTLPVGFGRERSLLGGGRRLLIVGKNRDPTNFRPLEDEDHGIFELNPDNYTWFHIAQMPKFLTKRGIGEVEGTVACGSMRNKICMISKLERIGTITASDGTAATTTWTGRWIAIYDTVLDSWQCVPCKCFATTEGTLRLAPIHNLLFEPNLMNI</sequence>
<dbReference type="PANTHER" id="PTHR31672">
    <property type="entry name" value="BNACNNG10540D PROTEIN"/>
    <property type="match status" value="1"/>
</dbReference>
<feature type="domain" description="F-box associated beta-propeller type 1" evidence="2">
    <location>
        <begin position="376"/>
        <end position="528"/>
    </location>
</feature>
<organism evidence="3 4">
    <name type="scientific">Sphagnum jensenii</name>
    <dbReference type="NCBI Taxonomy" id="128206"/>
    <lineage>
        <taxon>Eukaryota</taxon>
        <taxon>Viridiplantae</taxon>
        <taxon>Streptophyta</taxon>
        <taxon>Embryophyta</taxon>
        <taxon>Bryophyta</taxon>
        <taxon>Sphagnophytina</taxon>
        <taxon>Sphagnopsida</taxon>
        <taxon>Sphagnales</taxon>
        <taxon>Sphagnaceae</taxon>
        <taxon>Sphagnum</taxon>
    </lineage>
</organism>
<dbReference type="InterPro" id="IPR036047">
    <property type="entry name" value="F-box-like_dom_sf"/>
</dbReference>
<dbReference type="PANTHER" id="PTHR31672:SF2">
    <property type="entry name" value="F-BOX DOMAIN-CONTAINING PROTEIN"/>
    <property type="match status" value="1"/>
</dbReference>
<evidence type="ECO:0000313" key="4">
    <source>
        <dbReference type="Proteomes" id="UP001497444"/>
    </source>
</evidence>
<evidence type="ECO:0000313" key="3">
    <source>
        <dbReference type="EMBL" id="CAK9261958.1"/>
    </source>
</evidence>
<gene>
    <name evidence="3" type="ORF">CSSPJE1EN1_LOCUS7436</name>
</gene>
<protein>
    <recommendedName>
        <fullName evidence="5">F-box domain-containing protein</fullName>
    </recommendedName>
</protein>
<dbReference type="Gene3D" id="2.120.10.80">
    <property type="entry name" value="Kelch-type beta propeller"/>
    <property type="match status" value="1"/>
</dbReference>
<dbReference type="Gene3D" id="1.20.1280.50">
    <property type="match status" value="1"/>
</dbReference>
<dbReference type="Pfam" id="PF00646">
    <property type="entry name" value="F-box"/>
    <property type="match status" value="1"/>
</dbReference>
<dbReference type="InterPro" id="IPR015915">
    <property type="entry name" value="Kelch-typ_b-propeller"/>
</dbReference>
<dbReference type="SUPFAM" id="SSF117281">
    <property type="entry name" value="Kelch motif"/>
    <property type="match status" value="1"/>
</dbReference>
<dbReference type="EMBL" id="OZ020109">
    <property type="protein sequence ID" value="CAK9261958.1"/>
    <property type="molecule type" value="Genomic_DNA"/>
</dbReference>
<dbReference type="InterPro" id="IPR050796">
    <property type="entry name" value="SCF_F-box_component"/>
</dbReference>
<evidence type="ECO:0008006" key="5">
    <source>
        <dbReference type="Google" id="ProtNLM"/>
    </source>
</evidence>
<dbReference type="Pfam" id="PF07734">
    <property type="entry name" value="FBA_1"/>
    <property type="match status" value="1"/>
</dbReference>
<feature type="domain" description="F-box" evidence="1">
    <location>
        <begin position="272"/>
        <end position="302"/>
    </location>
</feature>
<name>A0ABP0W7U8_9BRYO</name>